<evidence type="ECO:0000256" key="1">
    <source>
        <dbReference type="SAM" id="SignalP"/>
    </source>
</evidence>
<organism evidence="2 3">
    <name type="scientific">Ceratodon purpureus</name>
    <name type="common">Fire moss</name>
    <name type="synonym">Dicranum purpureum</name>
    <dbReference type="NCBI Taxonomy" id="3225"/>
    <lineage>
        <taxon>Eukaryota</taxon>
        <taxon>Viridiplantae</taxon>
        <taxon>Streptophyta</taxon>
        <taxon>Embryophyta</taxon>
        <taxon>Bryophyta</taxon>
        <taxon>Bryophytina</taxon>
        <taxon>Bryopsida</taxon>
        <taxon>Dicranidae</taxon>
        <taxon>Pseudoditrichales</taxon>
        <taxon>Ditrichaceae</taxon>
        <taxon>Ceratodon</taxon>
    </lineage>
</organism>
<comment type="caution">
    <text evidence="2">The sequence shown here is derived from an EMBL/GenBank/DDBJ whole genome shotgun (WGS) entry which is preliminary data.</text>
</comment>
<name>A0A8T0HLF3_CERPU</name>
<dbReference type="Proteomes" id="UP000822688">
    <property type="component" value="Chromosome V"/>
</dbReference>
<keyword evidence="1" id="KW-0732">Signal</keyword>
<keyword evidence="3" id="KW-1185">Reference proteome</keyword>
<evidence type="ECO:0000313" key="3">
    <source>
        <dbReference type="Proteomes" id="UP000822688"/>
    </source>
</evidence>
<gene>
    <name evidence="2" type="ORF">KC19_VG029800</name>
</gene>
<dbReference type="AlphaFoldDB" id="A0A8T0HLF3"/>
<evidence type="ECO:0000313" key="2">
    <source>
        <dbReference type="EMBL" id="KAG0571639.1"/>
    </source>
</evidence>
<reference evidence="2" key="1">
    <citation type="submission" date="2020-06" db="EMBL/GenBank/DDBJ databases">
        <title>WGS assembly of Ceratodon purpureus strain R40.</title>
        <authorList>
            <person name="Carey S.B."/>
            <person name="Jenkins J."/>
            <person name="Shu S."/>
            <person name="Lovell J.T."/>
            <person name="Sreedasyam A."/>
            <person name="Maumus F."/>
            <person name="Tiley G.P."/>
            <person name="Fernandez-Pozo N."/>
            <person name="Barry K."/>
            <person name="Chen C."/>
            <person name="Wang M."/>
            <person name="Lipzen A."/>
            <person name="Daum C."/>
            <person name="Saski C.A."/>
            <person name="Payton A.C."/>
            <person name="Mcbreen J.C."/>
            <person name="Conrad R.E."/>
            <person name="Kollar L.M."/>
            <person name="Olsson S."/>
            <person name="Huttunen S."/>
            <person name="Landis J.B."/>
            <person name="Wickett N.J."/>
            <person name="Johnson M.G."/>
            <person name="Rensing S.A."/>
            <person name="Grimwood J."/>
            <person name="Schmutz J."/>
            <person name="Mcdaniel S.F."/>
        </authorList>
    </citation>
    <scope>NUCLEOTIDE SEQUENCE</scope>
    <source>
        <strain evidence="2">R40</strain>
    </source>
</reference>
<feature type="chain" id="PRO_5035898483" evidence="1">
    <location>
        <begin position="22"/>
        <end position="100"/>
    </location>
</feature>
<protein>
    <submittedName>
        <fullName evidence="2">Uncharacterized protein</fullName>
    </submittedName>
</protein>
<sequence>METNIKALAIMTGLKILFTCAFPNALERLRTVAEKTTYCVMPYNNLPCCCRRLEFLSCESKYSCRGPIPLQSNVIAHSASHYLSAEGGVSMKRSSTNLSH</sequence>
<dbReference type="EMBL" id="CM026426">
    <property type="protein sequence ID" value="KAG0571639.1"/>
    <property type="molecule type" value="Genomic_DNA"/>
</dbReference>
<proteinExistence type="predicted"/>
<accession>A0A8T0HLF3</accession>
<feature type="signal peptide" evidence="1">
    <location>
        <begin position="1"/>
        <end position="21"/>
    </location>
</feature>